<accession>A0AAW5BQN2</accession>
<comment type="caution">
    <text evidence="1">The sequence shown here is derived from an EMBL/GenBank/DDBJ whole genome shotgun (WGS) entry which is preliminary data.</text>
</comment>
<sequence length="39" mass="4453">DDKCLIVELNEKNGGRHQSFVIENEDLVRAGTINELQVR</sequence>
<dbReference type="AlphaFoldDB" id="A0AAW5BQN2"/>
<evidence type="ECO:0000313" key="2">
    <source>
        <dbReference type="Proteomes" id="UP001200843"/>
    </source>
</evidence>
<dbReference type="InterPro" id="IPR022298">
    <property type="entry name" value="Conjug_transposon_TraN"/>
</dbReference>
<gene>
    <name evidence="1" type="ORF">L0N01_21295</name>
</gene>
<organism evidence="1 2">
    <name type="scientific">Phocaeicola vulgatus</name>
    <name type="common">Bacteroides vulgatus</name>
    <dbReference type="NCBI Taxonomy" id="821"/>
    <lineage>
        <taxon>Bacteria</taxon>
        <taxon>Pseudomonadati</taxon>
        <taxon>Bacteroidota</taxon>
        <taxon>Bacteroidia</taxon>
        <taxon>Bacteroidales</taxon>
        <taxon>Bacteroidaceae</taxon>
        <taxon>Phocaeicola</taxon>
    </lineage>
</organism>
<feature type="non-terminal residue" evidence="1">
    <location>
        <position position="1"/>
    </location>
</feature>
<dbReference type="RefSeq" id="WP_238077277.1">
    <property type="nucleotide sequence ID" value="NZ_JAKNGO010000099.1"/>
</dbReference>
<reference evidence="1" key="1">
    <citation type="submission" date="2022-01" db="EMBL/GenBank/DDBJ databases">
        <title>Collection of gut derived symbiotic bacterial strains cultured from healthy donors.</title>
        <authorList>
            <person name="Lin H."/>
            <person name="Kohout C."/>
            <person name="Waligurski E."/>
            <person name="Pamer E.G."/>
        </authorList>
    </citation>
    <scope>NUCLEOTIDE SEQUENCE</scope>
    <source>
        <strain evidence="1">DFI.6.72</strain>
    </source>
</reference>
<evidence type="ECO:0000313" key="1">
    <source>
        <dbReference type="EMBL" id="MCG4691120.1"/>
    </source>
</evidence>
<dbReference type="Proteomes" id="UP001200843">
    <property type="component" value="Unassembled WGS sequence"/>
</dbReference>
<protein>
    <submittedName>
        <fullName evidence="1">Conjugative transposon protein TraN</fullName>
    </submittedName>
</protein>
<name>A0AAW5BQN2_PHOVU</name>
<dbReference type="EMBL" id="JAKNGO010000099">
    <property type="protein sequence ID" value="MCG4691120.1"/>
    <property type="molecule type" value="Genomic_DNA"/>
</dbReference>
<dbReference type="Pfam" id="PF13595">
    <property type="entry name" value="DUF4138"/>
    <property type="match status" value="1"/>
</dbReference>
<proteinExistence type="predicted"/>